<comment type="catalytic activity">
    <reaction evidence="6">
        <text>taurine + pyruvate = sulfoacetaldehyde + L-alanine</text>
        <dbReference type="Rhea" id="RHEA:10420"/>
        <dbReference type="ChEBI" id="CHEBI:15361"/>
        <dbReference type="ChEBI" id="CHEBI:57972"/>
        <dbReference type="ChEBI" id="CHEBI:58246"/>
        <dbReference type="ChEBI" id="CHEBI:507393"/>
        <dbReference type="EC" id="2.6.1.77"/>
    </reaction>
    <physiologicalReaction direction="left-to-right" evidence="6">
        <dbReference type="Rhea" id="RHEA:10421"/>
    </physiologicalReaction>
</comment>
<evidence type="ECO:0000313" key="8">
    <source>
        <dbReference type="EMBL" id="ROQ92265.1"/>
    </source>
</evidence>
<comment type="pathway">
    <text evidence="7">Amino-acid biosynthesis; L-arginine biosynthesis; N(2)-acetyl-L-ornithine from L-glutamate: step 4/4.</text>
</comment>
<comment type="catalytic activity">
    <reaction evidence="7">
        <text>N(2)-acetyl-L-ornithine + 2-oxoglutarate = N-acetyl-L-glutamate 5-semialdehyde + L-glutamate</text>
        <dbReference type="Rhea" id="RHEA:18049"/>
        <dbReference type="ChEBI" id="CHEBI:16810"/>
        <dbReference type="ChEBI" id="CHEBI:29123"/>
        <dbReference type="ChEBI" id="CHEBI:29985"/>
        <dbReference type="ChEBI" id="CHEBI:57805"/>
        <dbReference type="EC" id="2.6.1.11"/>
    </reaction>
</comment>
<comment type="similarity">
    <text evidence="7">Belongs to the class-III pyridoxal-phosphate-dependent aminotransferase family. ArgD subfamily.</text>
</comment>
<keyword evidence="3 7" id="KW-0808">Transferase</keyword>
<dbReference type="RefSeq" id="WP_123290429.1">
    <property type="nucleotide sequence ID" value="NZ_RJVA01000012.1"/>
</dbReference>
<dbReference type="GO" id="GO:0006526">
    <property type="term" value="P:L-arginine biosynthetic process"/>
    <property type="evidence" value="ECO:0007669"/>
    <property type="project" value="UniProtKB-UniRule"/>
</dbReference>
<evidence type="ECO:0000256" key="7">
    <source>
        <dbReference type="HAMAP-Rule" id="MF_01107"/>
    </source>
</evidence>
<feature type="binding site" evidence="7">
    <location>
        <position position="137"/>
    </location>
    <ligand>
        <name>pyridoxal 5'-phosphate</name>
        <dbReference type="ChEBI" id="CHEBI:597326"/>
    </ligand>
</feature>
<feature type="modified residue" description="N6-(pyridoxal phosphate)lysine" evidence="7">
    <location>
        <position position="251"/>
    </location>
</feature>
<dbReference type="Gene3D" id="3.40.640.10">
    <property type="entry name" value="Type I PLP-dependent aspartate aminotransferase-like (Major domain)"/>
    <property type="match status" value="1"/>
</dbReference>
<evidence type="ECO:0000256" key="3">
    <source>
        <dbReference type="ARBA" id="ARBA00022679"/>
    </source>
</evidence>
<organism evidence="8 9">
    <name type="scientific">Desulfosoma caldarium</name>
    <dbReference type="NCBI Taxonomy" id="610254"/>
    <lineage>
        <taxon>Bacteria</taxon>
        <taxon>Pseudomonadati</taxon>
        <taxon>Thermodesulfobacteriota</taxon>
        <taxon>Syntrophobacteria</taxon>
        <taxon>Syntrophobacterales</taxon>
        <taxon>Syntrophobacteraceae</taxon>
        <taxon>Desulfosoma</taxon>
    </lineage>
</organism>
<dbReference type="CDD" id="cd00610">
    <property type="entry name" value="OAT_like"/>
    <property type="match status" value="1"/>
</dbReference>
<dbReference type="InterPro" id="IPR005814">
    <property type="entry name" value="Aminotrans_3"/>
</dbReference>
<dbReference type="InterPro" id="IPR015422">
    <property type="entry name" value="PyrdxlP-dep_Trfase_small"/>
</dbReference>
<feature type="binding site" evidence="7">
    <location>
        <position position="140"/>
    </location>
    <ligand>
        <name>N(2)-acetyl-L-ornithine</name>
        <dbReference type="ChEBI" id="CHEBI:57805"/>
    </ligand>
</feature>
<evidence type="ECO:0000256" key="1">
    <source>
        <dbReference type="ARBA" id="ARBA00022576"/>
    </source>
</evidence>
<evidence type="ECO:0000256" key="4">
    <source>
        <dbReference type="ARBA" id="ARBA00022898"/>
    </source>
</evidence>
<keyword evidence="9" id="KW-1185">Reference proteome</keyword>
<dbReference type="PIRSF" id="PIRSF000521">
    <property type="entry name" value="Transaminase_4ab_Lys_Orn"/>
    <property type="match status" value="1"/>
</dbReference>
<sequence length="398" mass="43643">MTQPVMDLCDQVICSTYARYPVVLERGQGSRLWDAYGKEYVDFVAGIAVCNLGHCHPEVTEVICRQAQTLVHVSNLYYTRPQVALADALRRHSFADRVFFANSGAEANEAAIKLARKYSRDKYGPGRFHVITMENSFHGRTLATLSATGQEKVQKGFEPLVEGFLFVPYNDIEAVRRAMSSEVCAVLVEPIQGEGGVRVGDAGYFQELRALCTERDVLLIFDEVQVGMGRTGTLFAYEQLDVTPDVMTLAKALGNGLPIGAMLATEQAAQAFTLGSHASTFGGTPLVTAAAGKVLELLSQPSFLASVREKGQYFLERLRDLQSRHAEKVRDVRGRGLIVGMELAGPGKAIVDQCLSKGFLINCTHETVLRFVPPLVIGKDDIDRLIDVLDGVLKEWTP</sequence>
<dbReference type="EMBL" id="RJVA01000012">
    <property type="protein sequence ID" value="ROQ92265.1"/>
    <property type="molecule type" value="Genomic_DNA"/>
</dbReference>
<dbReference type="UniPathway" id="UPA00068">
    <property type="reaction ID" value="UER00109"/>
</dbReference>
<evidence type="ECO:0000256" key="6">
    <source>
        <dbReference type="ARBA" id="ARBA00052998"/>
    </source>
</evidence>
<dbReference type="OrthoDB" id="9801834at2"/>
<comment type="subcellular location">
    <subcellularLocation>
        <location evidence="7">Cytoplasm</location>
    </subcellularLocation>
</comment>
<comment type="subunit">
    <text evidence="7">Homodimer.</text>
</comment>
<accession>A0A3N1UM28</accession>
<dbReference type="Gene3D" id="3.90.1150.10">
    <property type="entry name" value="Aspartate Aminotransferase, domain 1"/>
    <property type="match status" value="1"/>
</dbReference>
<dbReference type="EC" id="2.6.1.11" evidence="7"/>
<keyword evidence="4 7" id="KW-0663">Pyridoxal phosphate</keyword>
<dbReference type="GO" id="GO:0003992">
    <property type="term" value="F:N2-acetyl-L-ornithine:2-oxoglutarate 5-aminotransferase activity"/>
    <property type="evidence" value="ECO:0007669"/>
    <property type="project" value="UniProtKB-UniRule"/>
</dbReference>
<dbReference type="Pfam" id="PF00202">
    <property type="entry name" value="Aminotran_3"/>
    <property type="match status" value="1"/>
</dbReference>
<gene>
    <name evidence="7" type="primary">argD</name>
    <name evidence="8" type="ORF">EDC27_1967</name>
</gene>
<feature type="binding site" evidence="7">
    <location>
        <position position="279"/>
    </location>
    <ligand>
        <name>N(2)-acetyl-L-ornithine</name>
        <dbReference type="ChEBI" id="CHEBI:57805"/>
    </ligand>
</feature>
<comment type="caution">
    <text evidence="8">The sequence shown here is derived from an EMBL/GenBank/DDBJ whole genome shotgun (WGS) entry which is preliminary data.</text>
</comment>
<keyword evidence="1 7" id="KW-0032">Aminotransferase</keyword>
<dbReference type="NCBIfam" id="TIGR00707">
    <property type="entry name" value="argD"/>
    <property type="match status" value="1"/>
</dbReference>
<dbReference type="FunFam" id="3.40.640.10:FF:000004">
    <property type="entry name" value="Acetylornithine aminotransferase"/>
    <property type="match status" value="1"/>
</dbReference>
<dbReference type="AlphaFoldDB" id="A0A3N1UM28"/>
<dbReference type="InterPro" id="IPR015421">
    <property type="entry name" value="PyrdxlP-dep_Trfase_major"/>
</dbReference>
<dbReference type="InterPro" id="IPR049704">
    <property type="entry name" value="Aminotrans_3_PPA_site"/>
</dbReference>
<dbReference type="Proteomes" id="UP000276223">
    <property type="component" value="Unassembled WGS sequence"/>
</dbReference>
<dbReference type="GO" id="GO:0005737">
    <property type="term" value="C:cytoplasm"/>
    <property type="evidence" value="ECO:0007669"/>
    <property type="project" value="UniProtKB-SubCell"/>
</dbReference>
<dbReference type="InterPro" id="IPR015424">
    <property type="entry name" value="PyrdxlP-dep_Trfase"/>
</dbReference>
<keyword evidence="2 7" id="KW-0028">Amino-acid biosynthesis</keyword>
<dbReference type="PROSITE" id="PS00600">
    <property type="entry name" value="AA_TRANSFER_CLASS_3"/>
    <property type="match status" value="1"/>
</dbReference>
<dbReference type="PANTHER" id="PTHR11986:SF79">
    <property type="entry name" value="ACETYLORNITHINE AMINOTRANSFERASE, MITOCHONDRIAL"/>
    <property type="match status" value="1"/>
</dbReference>
<feature type="binding site" evidence="7">
    <location>
        <position position="280"/>
    </location>
    <ligand>
        <name>pyridoxal 5'-phosphate</name>
        <dbReference type="ChEBI" id="CHEBI:597326"/>
    </ligand>
</feature>
<dbReference type="SUPFAM" id="SSF53383">
    <property type="entry name" value="PLP-dependent transferases"/>
    <property type="match status" value="1"/>
</dbReference>
<dbReference type="GO" id="GO:0042802">
    <property type="term" value="F:identical protein binding"/>
    <property type="evidence" value="ECO:0007669"/>
    <property type="project" value="TreeGrafter"/>
</dbReference>
<feature type="binding site" evidence="7">
    <location>
        <begin position="104"/>
        <end position="105"/>
    </location>
    <ligand>
        <name>pyridoxal 5'-phosphate</name>
        <dbReference type="ChEBI" id="CHEBI:597326"/>
    </ligand>
</feature>
<dbReference type="NCBIfam" id="NF002325">
    <property type="entry name" value="PRK01278.1"/>
    <property type="match status" value="1"/>
</dbReference>
<keyword evidence="7" id="KW-0963">Cytoplasm</keyword>
<feature type="binding site" evidence="7">
    <location>
        <begin position="222"/>
        <end position="225"/>
    </location>
    <ligand>
        <name>pyridoxal 5'-phosphate</name>
        <dbReference type="ChEBI" id="CHEBI:597326"/>
    </ligand>
</feature>
<name>A0A3N1UM28_9BACT</name>
<dbReference type="GO" id="GO:0030170">
    <property type="term" value="F:pyridoxal phosphate binding"/>
    <property type="evidence" value="ECO:0007669"/>
    <property type="project" value="InterPro"/>
</dbReference>
<evidence type="ECO:0000256" key="2">
    <source>
        <dbReference type="ARBA" id="ARBA00022605"/>
    </source>
</evidence>
<comment type="cofactor">
    <cofactor evidence="7">
        <name>pyridoxal 5'-phosphate</name>
        <dbReference type="ChEBI" id="CHEBI:597326"/>
    </cofactor>
    <text evidence="7">Binds 1 pyridoxal phosphate per subunit.</text>
</comment>
<comment type="miscellaneous">
    <text evidence="7">May also have succinyldiaminopimelate aminotransferase activity, thus carrying out the corresponding step in lysine biosynthesis.</text>
</comment>
<proteinExistence type="inferred from homology"/>
<protein>
    <recommendedName>
        <fullName evidence="7">Acetylornithine aminotransferase</fullName>
        <shortName evidence="7">ACOAT</shortName>
        <ecNumber evidence="7">2.6.1.11</ecNumber>
    </recommendedName>
</protein>
<keyword evidence="5" id="KW-0670">Pyruvate</keyword>
<evidence type="ECO:0000256" key="5">
    <source>
        <dbReference type="ARBA" id="ARBA00023317"/>
    </source>
</evidence>
<dbReference type="HAMAP" id="MF_01107">
    <property type="entry name" value="ArgD_aminotrans_3"/>
    <property type="match status" value="1"/>
</dbReference>
<dbReference type="InterPro" id="IPR050103">
    <property type="entry name" value="Class-III_PLP-dep_AT"/>
</dbReference>
<dbReference type="PANTHER" id="PTHR11986">
    <property type="entry name" value="AMINOTRANSFERASE CLASS III"/>
    <property type="match status" value="1"/>
</dbReference>
<keyword evidence="7" id="KW-0055">Arginine biosynthesis</keyword>
<dbReference type="InterPro" id="IPR004636">
    <property type="entry name" value="AcOrn/SuccOrn_fam"/>
</dbReference>
<reference evidence="8 9" key="1">
    <citation type="submission" date="2018-11" db="EMBL/GenBank/DDBJ databases">
        <title>Genomic Encyclopedia of Type Strains, Phase IV (KMG-IV): sequencing the most valuable type-strain genomes for metagenomic binning, comparative biology and taxonomic classification.</title>
        <authorList>
            <person name="Goeker M."/>
        </authorList>
    </citation>
    <scope>NUCLEOTIDE SEQUENCE [LARGE SCALE GENOMIC DNA]</scope>
    <source>
        <strain evidence="8 9">DSM 22027</strain>
    </source>
</reference>
<dbReference type="GO" id="GO:0031299">
    <property type="term" value="F:taurine-pyruvate aminotransferase activity"/>
    <property type="evidence" value="ECO:0007669"/>
    <property type="project" value="UniProtKB-EC"/>
</dbReference>
<evidence type="ECO:0000313" key="9">
    <source>
        <dbReference type="Proteomes" id="UP000276223"/>
    </source>
</evidence>